<proteinExistence type="predicted"/>
<keyword evidence="4" id="KW-1185">Reference proteome</keyword>
<feature type="region of interest" description="Disordered" evidence="1">
    <location>
        <begin position="108"/>
        <end position="140"/>
    </location>
</feature>
<dbReference type="InterPro" id="IPR014914">
    <property type="entry name" value="RES_dom"/>
</dbReference>
<reference evidence="3 4" key="1">
    <citation type="submission" date="2021-05" db="EMBL/GenBank/DDBJ databases">
        <title>Mycobacterium acidophilum sp. nov., an extremely acid-tolerant member of the genus Mycobacterium.</title>
        <authorList>
            <person name="Xia J."/>
        </authorList>
    </citation>
    <scope>NUCLEOTIDE SEQUENCE [LARGE SCALE GENOMIC DNA]</scope>
    <source>
        <strain evidence="3 4">M1</strain>
    </source>
</reference>
<evidence type="ECO:0000313" key="4">
    <source>
        <dbReference type="Proteomes" id="UP001519535"/>
    </source>
</evidence>
<comment type="caution">
    <text evidence="3">The sequence shown here is derived from an EMBL/GenBank/DDBJ whole genome shotgun (WGS) entry which is preliminary data.</text>
</comment>
<sequence>MNAFALIQTASGPLRYHHISDTGVYRVGYPVGPWSWTPWEYADHGRFDGRWDDPDGIWRTLYVGSSALVCYLEVLAREPSAVTRTFVGSTSVTVSMAVQNVAAVSRTNSDSRSTCTKNPSVASSTAVTSHSASRTSTTEPGAAVNSAVRGLFAIRVTATPVGG</sequence>
<feature type="domain" description="RES" evidence="2">
    <location>
        <begin position="24"/>
        <end position="112"/>
    </location>
</feature>
<evidence type="ECO:0000259" key="2">
    <source>
        <dbReference type="Pfam" id="PF08808"/>
    </source>
</evidence>
<evidence type="ECO:0000256" key="1">
    <source>
        <dbReference type="SAM" id="MobiDB-lite"/>
    </source>
</evidence>
<name>A0ABS5RDF3_9MYCO</name>
<gene>
    <name evidence="3" type="ORF">KIH27_00105</name>
</gene>
<dbReference type="Proteomes" id="UP001519535">
    <property type="component" value="Unassembled WGS sequence"/>
</dbReference>
<dbReference type="Pfam" id="PF08808">
    <property type="entry name" value="RES"/>
    <property type="match status" value="1"/>
</dbReference>
<protein>
    <submittedName>
        <fullName evidence="3">RES domain-containing protein</fullName>
    </submittedName>
</protein>
<dbReference type="RefSeq" id="WP_214090882.1">
    <property type="nucleotide sequence ID" value="NZ_JAHCLR010000001.1"/>
</dbReference>
<dbReference type="EMBL" id="JAHCLR010000001">
    <property type="protein sequence ID" value="MBS9531987.1"/>
    <property type="molecule type" value="Genomic_DNA"/>
</dbReference>
<feature type="compositionally biased region" description="Polar residues" evidence="1">
    <location>
        <begin position="108"/>
        <end position="119"/>
    </location>
</feature>
<feature type="compositionally biased region" description="Low complexity" evidence="1">
    <location>
        <begin position="120"/>
        <end position="138"/>
    </location>
</feature>
<evidence type="ECO:0000313" key="3">
    <source>
        <dbReference type="EMBL" id="MBS9531987.1"/>
    </source>
</evidence>
<accession>A0ABS5RDF3</accession>
<organism evidence="3 4">
    <name type="scientific">Mycolicibacter acidiphilus</name>
    <dbReference type="NCBI Taxonomy" id="2835306"/>
    <lineage>
        <taxon>Bacteria</taxon>
        <taxon>Bacillati</taxon>
        <taxon>Actinomycetota</taxon>
        <taxon>Actinomycetes</taxon>
        <taxon>Mycobacteriales</taxon>
        <taxon>Mycobacteriaceae</taxon>
        <taxon>Mycolicibacter</taxon>
    </lineage>
</organism>